<evidence type="ECO:0000313" key="1">
    <source>
        <dbReference type="EMBL" id="AFL98448.1"/>
    </source>
</evidence>
<dbReference type="RefSeq" id="WP_014791949.1">
    <property type="nucleotide sequence ID" value="NC_018016.1"/>
</dbReference>
<organism evidence="1 2">
    <name type="scientific">Ornithobacterium rhinotracheale (strain ATCC 51463 / DSM 15997 / CCUG 23171 / CIP 104009 / LMG 9086)</name>
    <dbReference type="NCBI Taxonomy" id="867902"/>
    <lineage>
        <taxon>Bacteria</taxon>
        <taxon>Pseudomonadati</taxon>
        <taxon>Bacteroidota</taxon>
        <taxon>Flavobacteriia</taxon>
        <taxon>Flavobacteriales</taxon>
        <taxon>Weeksellaceae</taxon>
        <taxon>Ornithobacterium</taxon>
    </lineage>
</organism>
<reference evidence="1 2" key="1">
    <citation type="submission" date="2012-06" db="EMBL/GenBank/DDBJ databases">
        <title>The complete genome of Ornithobacterium rhinotracheale DSM 15997.</title>
        <authorList>
            <consortium name="US DOE Joint Genome Institute (JGI-PGF)"/>
            <person name="Lucas S."/>
            <person name="Copeland A."/>
            <person name="Lapidus A."/>
            <person name="Goodwin L."/>
            <person name="Pitluck S."/>
            <person name="Peters L."/>
            <person name="Mikhailova N."/>
            <person name="Teshima H."/>
            <person name="Kyrpides N."/>
            <person name="Mavromatis K."/>
            <person name="Pagani I."/>
            <person name="Ivanova N."/>
            <person name="Ovchinnikova G."/>
            <person name="Zeytun A."/>
            <person name="Detter J.C."/>
            <person name="Han C."/>
            <person name="Land M."/>
            <person name="Hauser L."/>
            <person name="Markowitz V."/>
            <person name="Cheng J.-F."/>
            <person name="Hugenholtz P."/>
            <person name="Woyke T."/>
            <person name="Wu D."/>
            <person name="Lang E."/>
            <person name="Kopitz M."/>
            <person name="Brambilla E."/>
            <person name="Klenk H.-P."/>
            <person name="Eisen J.A."/>
        </authorList>
    </citation>
    <scope>NUCLEOTIDE SEQUENCE [LARGE SCALE GENOMIC DNA]</scope>
    <source>
        <strain evidence="2">ATCC 51463 / DSM 15997 / CCUG 23171 / LMG 9086</strain>
    </source>
</reference>
<dbReference type="GeneID" id="97258889"/>
<proteinExistence type="predicted"/>
<dbReference type="GeneID" id="71570576"/>
<evidence type="ECO:0000313" key="2">
    <source>
        <dbReference type="Proteomes" id="UP000006051"/>
    </source>
</evidence>
<protein>
    <submittedName>
        <fullName evidence="1">Uncharacterized protein</fullName>
    </submittedName>
</protein>
<name>I4A3B4_ORNRL</name>
<keyword evidence="2" id="KW-1185">Reference proteome</keyword>
<accession>I4A3B4</accession>
<dbReference type="Proteomes" id="UP000006051">
    <property type="component" value="Chromosome"/>
</dbReference>
<dbReference type="HOGENOM" id="CLU_195271_0_0_10"/>
<dbReference type="PATRIC" id="fig|867902.3.peg.2270"/>
<gene>
    <name evidence="1" type="ordered locus">Ornrh_2318</name>
</gene>
<sequence>MEEKYLNFKSLLEYFVTHLEYCQNNEDKSTRGYHKYLKDWIEGTDKQFKKSGWGSDGDNIQK</sequence>
<dbReference type="AlphaFoldDB" id="I4A3B4"/>
<dbReference type="EMBL" id="CP003283">
    <property type="protein sequence ID" value="AFL98448.1"/>
    <property type="molecule type" value="Genomic_DNA"/>
</dbReference>
<dbReference type="KEGG" id="orh:Ornrh_2318"/>